<dbReference type="AlphaFoldDB" id="X1RZP3"/>
<dbReference type="EMBL" id="BARW01006088">
    <property type="protein sequence ID" value="GAI86113.1"/>
    <property type="molecule type" value="Genomic_DNA"/>
</dbReference>
<dbReference type="InterPro" id="IPR056464">
    <property type="entry name" value="DotM_C"/>
</dbReference>
<comment type="caution">
    <text evidence="2">The sequence shown here is derived from an EMBL/GenBank/DDBJ whole genome shotgun (WGS) entry which is preliminary data.</text>
</comment>
<feature type="domain" description="DotM C-terminal cytoplasmic" evidence="1">
    <location>
        <begin position="11"/>
        <end position="54"/>
    </location>
</feature>
<accession>X1RZP3</accession>
<gene>
    <name evidence="2" type="ORF">S12H4_12753</name>
</gene>
<proteinExistence type="predicted"/>
<name>X1RZP3_9ZZZZ</name>
<dbReference type="Pfam" id="PF23127">
    <property type="entry name" value="DotM_C"/>
    <property type="match status" value="1"/>
</dbReference>
<organism evidence="2">
    <name type="scientific">marine sediment metagenome</name>
    <dbReference type="NCBI Taxonomy" id="412755"/>
    <lineage>
        <taxon>unclassified sequences</taxon>
        <taxon>metagenomes</taxon>
        <taxon>ecological metagenomes</taxon>
    </lineage>
</organism>
<reference evidence="2" key="1">
    <citation type="journal article" date="2014" name="Front. Microbiol.">
        <title>High frequency of phylogenetically diverse reductive dehalogenase-homologous genes in deep subseafloor sedimentary metagenomes.</title>
        <authorList>
            <person name="Kawai M."/>
            <person name="Futagami T."/>
            <person name="Toyoda A."/>
            <person name="Takaki Y."/>
            <person name="Nishi S."/>
            <person name="Hori S."/>
            <person name="Arai W."/>
            <person name="Tsubouchi T."/>
            <person name="Morono Y."/>
            <person name="Uchiyama I."/>
            <person name="Ito T."/>
            <person name="Fujiyama A."/>
            <person name="Inagaki F."/>
            <person name="Takami H."/>
        </authorList>
    </citation>
    <scope>NUCLEOTIDE SEQUENCE</scope>
    <source>
        <strain evidence="2">Expedition CK06-06</strain>
    </source>
</reference>
<sequence>MLRAVSPTYNILNSVGRQTPYTEAGGPFAHWLAEKAIRHPLRSPVVDEAVKALELAIKEVKLKPKEL</sequence>
<feature type="non-terminal residue" evidence="2">
    <location>
        <position position="67"/>
    </location>
</feature>
<protein>
    <recommendedName>
        <fullName evidence="1">DotM C-terminal cytoplasmic domain-containing protein</fullName>
    </recommendedName>
</protein>
<evidence type="ECO:0000259" key="1">
    <source>
        <dbReference type="Pfam" id="PF23127"/>
    </source>
</evidence>
<evidence type="ECO:0000313" key="2">
    <source>
        <dbReference type="EMBL" id="GAI86113.1"/>
    </source>
</evidence>